<keyword evidence="8" id="KW-1185">Reference proteome</keyword>
<evidence type="ECO:0000256" key="4">
    <source>
        <dbReference type="ARBA" id="ARBA00022679"/>
    </source>
</evidence>
<reference evidence="7" key="2">
    <citation type="journal article" date="2022" name="Sci. Rep.">
        <title>In silico prediction of the enzymes involved in the degradation of the herbicide molinate by Gulosibacter molinativorax ON4T.</title>
        <authorList>
            <person name="Lopes A.R."/>
            <person name="Bunin E."/>
            <person name="Viana A.T."/>
            <person name="Froufe H."/>
            <person name="Munoz-Merida A."/>
            <person name="Pinho D."/>
            <person name="Figueiredo J."/>
            <person name="Barroso C."/>
            <person name="Vaz-Moreira I."/>
            <person name="Bellanger X."/>
            <person name="Egas C."/>
            <person name="Nunes O.C."/>
        </authorList>
    </citation>
    <scope>NUCLEOTIDE SEQUENCE</scope>
    <source>
        <strain evidence="7">ON4</strain>
    </source>
</reference>
<dbReference type="Pfam" id="PF26049">
    <property type="entry name" value="RLMG_N"/>
    <property type="match status" value="1"/>
</dbReference>
<dbReference type="PANTHER" id="PTHR47816:SF5">
    <property type="entry name" value="RIBOSOMAL RNA LARGE SUBUNIT METHYLTRANSFERASE G"/>
    <property type="match status" value="1"/>
</dbReference>
<keyword evidence="1" id="KW-0963">Cytoplasm</keyword>
<dbReference type="Proteomes" id="UP001170379">
    <property type="component" value="Unassembled WGS sequence"/>
</dbReference>
<feature type="domain" description="Methyltransferase small" evidence="5">
    <location>
        <begin position="206"/>
        <end position="389"/>
    </location>
</feature>
<protein>
    <submittedName>
        <fullName evidence="7">Class I SAM-dependent methyltransferase</fullName>
    </submittedName>
</protein>
<keyword evidence="2" id="KW-0698">rRNA processing</keyword>
<evidence type="ECO:0000256" key="2">
    <source>
        <dbReference type="ARBA" id="ARBA00022552"/>
    </source>
</evidence>
<dbReference type="GO" id="GO:0008168">
    <property type="term" value="F:methyltransferase activity"/>
    <property type="evidence" value="ECO:0007669"/>
    <property type="project" value="UniProtKB-KW"/>
</dbReference>
<dbReference type="Pfam" id="PF05175">
    <property type="entry name" value="MTS"/>
    <property type="match status" value="1"/>
</dbReference>
<evidence type="ECO:0000256" key="1">
    <source>
        <dbReference type="ARBA" id="ARBA00022490"/>
    </source>
</evidence>
<dbReference type="CDD" id="cd02440">
    <property type="entry name" value="AdoMet_MTases"/>
    <property type="match status" value="1"/>
</dbReference>
<dbReference type="EMBL" id="PXVD01000010">
    <property type="protein sequence ID" value="MDJ1371214.1"/>
    <property type="molecule type" value="Genomic_DNA"/>
</dbReference>
<reference evidence="7" key="1">
    <citation type="submission" date="2018-03" db="EMBL/GenBank/DDBJ databases">
        <authorList>
            <person name="Nunes O.C."/>
            <person name="Lopes A.R."/>
            <person name="Froufe H."/>
            <person name="Munoz-Merida A."/>
            <person name="Barroso C."/>
            <person name="Egas C."/>
        </authorList>
    </citation>
    <scope>NUCLEOTIDE SEQUENCE</scope>
    <source>
        <strain evidence="7">ON4</strain>
    </source>
</reference>
<keyword evidence="3 7" id="KW-0489">Methyltransferase</keyword>
<dbReference type="RefSeq" id="WP_051266758.1">
    <property type="nucleotide sequence ID" value="NZ_CP028426.1"/>
</dbReference>
<sequence length="394" mass="41343">MSDAVSGEASAGRGGTALHDDPVVDVVLAEALDTGAVPGAVAVIDDAEAAFVAPLFALGAQDVRVFSDFGVGSLRGPEASRYASLLDEREAAVSKGVVREETPDGSLFTDVTLVVGRLPKSLAELEDLAQCIHRQAAPDARVILGAREKHLTRSMNEVLGKYFADVRGTRGMRKSRAIVATGRIPDAVTEANAFPRTAQLEELDLVVAARGGAFAGTTLDLGTRVLLQSIPGDRPGTVSLADVVSDGEPSIHTAVDLGCGTGLLAAVLARSFADANVIATDASWWACASAEQTAEANGFAERIEVLRANAGAGIEPGSVDLVLCNPPFHDGRQVDPGLANELFRGAARMLRSGGLLVTVFNSHLKHRQHLENIVGPTQQLNRTEKFTVTVSERR</sequence>
<evidence type="ECO:0000259" key="6">
    <source>
        <dbReference type="Pfam" id="PF26049"/>
    </source>
</evidence>
<evidence type="ECO:0000313" key="8">
    <source>
        <dbReference type="Proteomes" id="UP001170379"/>
    </source>
</evidence>
<evidence type="ECO:0000259" key="5">
    <source>
        <dbReference type="Pfam" id="PF05175"/>
    </source>
</evidence>
<organism evidence="7 8">
    <name type="scientific">Gulosibacter molinativorax</name>
    <dbReference type="NCBI Taxonomy" id="256821"/>
    <lineage>
        <taxon>Bacteria</taxon>
        <taxon>Bacillati</taxon>
        <taxon>Actinomycetota</taxon>
        <taxon>Actinomycetes</taxon>
        <taxon>Micrococcales</taxon>
        <taxon>Microbacteriaceae</taxon>
        <taxon>Gulosibacter</taxon>
    </lineage>
</organism>
<dbReference type="PROSITE" id="PS00092">
    <property type="entry name" value="N6_MTASE"/>
    <property type="match status" value="1"/>
</dbReference>
<accession>A0ABT7C7P8</accession>
<dbReference type="Gene3D" id="3.40.50.150">
    <property type="entry name" value="Vaccinia Virus protein VP39"/>
    <property type="match status" value="2"/>
</dbReference>
<keyword evidence="4" id="KW-0808">Transferase</keyword>
<dbReference type="InterPro" id="IPR046977">
    <property type="entry name" value="RsmC/RlmG"/>
</dbReference>
<gene>
    <name evidence="7" type="ORF">C7K25_07510</name>
</gene>
<dbReference type="PANTHER" id="PTHR47816">
    <property type="entry name" value="RIBOSOMAL RNA SMALL SUBUNIT METHYLTRANSFERASE C"/>
    <property type="match status" value="1"/>
</dbReference>
<evidence type="ECO:0000313" key="7">
    <source>
        <dbReference type="EMBL" id="MDJ1371214.1"/>
    </source>
</evidence>
<comment type="caution">
    <text evidence="7">The sequence shown here is derived from an EMBL/GenBank/DDBJ whole genome shotgun (WGS) entry which is preliminary data.</text>
</comment>
<dbReference type="GO" id="GO:0032259">
    <property type="term" value="P:methylation"/>
    <property type="evidence" value="ECO:0007669"/>
    <property type="project" value="UniProtKB-KW"/>
</dbReference>
<dbReference type="SUPFAM" id="SSF53335">
    <property type="entry name" value="S-adenosyl-L-methionine-dependent methyltransferases"/>
    <property type="match status" value="1"/>
</dbReference>
<dbReference type="InterPro" id="IPR007848">
    <property type="entry name" value="Small_mtfrase_dom"/>
</dbReference>
<evidence type="ECO:0000256" key="3">
    <source>
        <dbReference type="ARBA" id="ARBA00022603"/>
    </source>
</evidence>
<dbReference type="InterPro" id="IPR002052">
    <property type="entry name" value="DNA_methylase_N6_adenine_CS"/>
</dbReference>
<dbReference type="InterPro" id="IPR029063">
    <property type="entry name" value="SAM-dependent_MTases_sf"/>
</dbReference>
<proteinExistence type="predicted"/>
<name>A0ABT7C7P8_9MICO</name>
<dbReference type="InterPro" id="IPR058679">
    <property type="entry name" value="RlmG_N"/>
</dbReference>
<feature type="domain" description="RlmG N-terminal" evidence="6">
    <location>
        <begin position="106"/>
        <end position="181"/>
    </location>
</feature>